<dbReference type="EMBL" id="BA000036">
    <property type="protein sequence ID" value="BAB99514.1"/>
    <property type="molecule type" value="Genomic_DNA"/>
</dbReference>
<accession>Q6M3V4</accession>
<dbReference type="OrthoDB" id="4700192at2"/>
<organism evidence="1 2">
    <name type="scientific">Corynebacterium glutamicum (strain ATCC 13032 / DSM 20300 / JCM 1318 / BCRC 11384 / CCUG 27702 / LMG 3730 / NBRC 12168 / NCIMB 10025 / NRRL B-2784 / 534)</name>
    <dbReference type="NCBI Taxonomy" id="196627"/>
    <lineage>
        <taxon>Bacteria</taxon>
        <taxon>Bacillati</taxon>
        <taxon>Actinomycetota</taxon>
        <taxon>Actinomycetes</taxon>
        <taxon>Mycobacteriales</taxon>
        <taxon>Corynebacteriaceae</taxon>
        <taxon>Corynebacterium</taxon>
    </lineage>
</organism>
<dbReference type="PATRIC" id="fig|196627.13.peg.2059"/>
<accession>Q8NNR6</accession>
<dbReference type="Proteomes" id="UP000000582">
    <property type="component" value="Chromosome"/>
</dbReference>
<dbReference type="KEGG" id="cgl:Cgl2121"/>
<name>Q8NNR6_CORGL</name>
<dbReference type="eggNOG" id="ENOG5031JT7">
    <property type="taxonomic scope" value="Bacteria"/>
</dbReference>
<reference evidence="2" key="1">
    <citation type="journal article" date="2003" name="Appl. Microbiol. Biotechnol.">
        <title>The Corynebacterium glutamicum genome: features and impacts on biotechnological processes.</title>
        <authorList>
            <person name="Ikeda M."/>
            <person name="Nakagawa S."/>
        </authorList>
    </citation>
    <scope>NUCLEOTIDE SEQUENCE [LARGE SCALE GENOMIC DNA]</scope>
    <source>
        <strain evidence="2">ATCC 13032 / DSM 20300 / BCRC 11384 / JCM 1318 / LMG 3730 / NCIMB 10025</strain>
    </source>
</reference>
<proteinExistence type="predicted"/>
<dbReference type="KEGG" id="cgb:cg2328"/>
<protein>
    <submittedName>
        <fullName evidence="1">Uncharacterized protein</fullName>
    </submittedName>
</protein>
<dbReference type="BioCyc" id="CORYNE:G18NG-11713-MONOMER"/>
<gene>
    <name evidence="1" type="ordered locus">Cgl2121</name>
</gene>
<evidence type="ECO:0000313" key="1">
    <source>
        <dbReference type="EMBL" id="BAB99514.1"/>
    </source>
</evidence>
<dbReference type="HOGENOM" id="CLU_778051_0_0_11"/>
<dbReference type="AlphaFoldDB" id="Q8NNR6"/>
<sequence length="352" mass="39773">MPKVGAVKAANDMVWGPRGRNFLMNLAVAFDDGSVEGSGLRPLEHASWWLDREAEYNTRRRGIAPQYTVLARAKKVAPLLEQVPLIELTPKLMYDALDSTVTNAAYWQPLTNTDLLLATRPMRPGLRRIALHLQRSPLLKSWAEQFRPGGQSSVSWKATGSNHRPSSVHEVLNTWRVEEMNPSLWWSTPPQTLIRTSGKLEDRIPGSLRFVEDGFGWNTGQIRQATILPEAQVFTINGPDDWASLCRRFPLDLPMSNAPNWTMATGYPHKWVIPDYVQVAKHYDGVHLNIQGYLATAGRVVVTDGNRAGILAGWDPGQTYWLTDVVELGEPVTWRNHSQTQEDQDWRPLKMH</sequence>
<evidence type="ECO:0000313" key="2">
    <source>
        <dbReference type="Proteomes" id="UP000000582"/>
    </source>
</evidence>
<keyword evidence="2" id="KW-1185">Reference proteome</keyword>